<dbReference type="CDD" id="cd01130">
    <property type="entry name" value="VirB11-like_ATPase"/>
    <property type="match status" value="1"/>
</dbReference>
<evidence type="ECO:0000259" key="2">
    <source>
        <dbReference type="Pfam" id="PF00437"/>
    </source>
</evidence>
<dbReference type="Proteomes" id="UP000523007">
    <property type="component" value="Unassembled WGS sequence"/>
</dbReference>
<evidence type="ECO:0000313" key="3">
    <source>
        <dbReference type="EMBL" id="MBB4930146.1"/>
    </source>
</evidence>
<accession>A0A7W7REV5</accession>
<comment type="similarity">
    <text evidence="1">Belongs to the GSP E family.</text>
</comment>
<evidence type="ECO:0000256" key="1">
    <source>
        <dbReference type="ARBA" id="ARBA00006611"/>
    </source>
</evidence>
<dbReference type="AlphaFoldDB" id="A0A7W7REV5"/>
<organism evidence="3 4">
    <name type="scientific">Lipingzhangella halophila</name>
    <dbReference type="NCBI Taxonomy" id="1783352"/>
    <lineage>
        <taxon>Bacteria</taxon>
        <taxon>Bacillati</taxon>
        <taxon>Actinomycetota</taxon>
        <taxon>Actinomycetes</taxon>
        <taxon>Streptosporangiales</taxon>
        <taxon>Nocardiopsidaceae</taxon>
        <taxon>Lipingzhangella</taxon>
    </lineage>
</organism>
<keyword evidence="4" id="KW-1185">Reference proteome</keyword>
<comment type="caution">
    <text evidence="3">The sequence shown here is derived from an EMBL/GenBank/DDBJ whole genome shotgun (WGS) entry which is preliminary data.</text>
</comment>
<dbReference type="InterPro" id="IPR027417">
    <property type="entry name" value="P-loop_NTPase"/>
</dbReference>
<evidence type="ECO:0000313" key="4">
    <source>
        <dbReference type="Proteomes" id="UP000523007"/>
    </source>
</evidence>
<dbReference type="SUPFAM" id="SSF52540">
    <property type="entry name" value="P-loop containing nucleoside triphosphate hydrolases"/>
    <property type="match status" value="1"/>
</dbReference>
<name>A0A7W7REV5_9ACTN</name>
<dbReference type="PANTHER" id="PTHR30486:SF15">
    <property type="entry name" value="TYPE II_IV SECRETION SYSTEM ATPASE"/>
    <property type="match status" value="1"/>
</dbReference>
<dbReference type="RefSeq" id="WP_184575144.1">
    <property type="nucleotide sequence ID" value="NZ_JACHJT010000001.1"/>
</dbReference>
<dbReference type="PANTHER" id="PTHR30486">
    <property type="entry name" value="TWITCHING MOTILITY PROTEIN PILT"/>
    <property type="match status" value="1"/>
</dbReference>
<dbReference type="Pfam" id="PF00437">
    <property type="entry name" value="T2SSE"/>
    <property type="match status" value="1"/>
</dbReference>
<dbReference type="Gene3D" id="3.40.50.300">
    <property type="entry name" value="P-loop containing nucleotide triphosphate hydrolases"/>
    <property type="match status" value="1"/>
</dbReference>
<feature type="domain" description="Bacterial type II secretion system protein E" evidence="2">
    <location>
        <begin position="83"/>
        <end position="364"/>
    </location>
</feature>
<reference evidence="3 4" key="1">
    <citation type="submission" date="2020-08" db="EMBL/GenBank/DDBJ databases">
        <title>Sequencing the genomes of 1000 actinobacteria strains.</title>
        <authorList>
            <person name="Klenk H.-P."/>
        </authorList>
    </citation>
    <scope>NUCLEOTIDE SEQUENCE [LARGE SCALE GENOMIC DNA]</scope>
    <source>
        <strain evidence="3 4">DSM 102030</strain>
    </source>
</reference>
<dbReference type="EMBL" id="JACHJT010000001">
    <property type="protein sequence ID" value="MBB4930146.1"/>
    <property type="molecule type" value="Genomic_DNA"/>
</dbReference>
<dbReference type="FunFam" id="3.40.50.300:FF:000928">
    <property type="entry name" value="Pilus assembly protein CpaF"/>
    <property type="match status" value="1"/>
</dbReference>
<sequence>MGLRSRLDEEHLIAQTSDQGSVAHWRQRLLDEINLDDLAALSLQQRRIRLEKVVGHILSREGPVLSDRERSGLIRRVVDEALGLGVLEPLLADDSVTEIMVNGPEHIYVERRGQVERLETSFASENQLMQTIDRIVSQVNRRVDESSPMVDARLPTGERVNVIIPPLSLTGPIITIRRFPEPFTITELAAKGSLDEHTGMLLAALVRARFNVIISGGTGSGKTTFLNALSAFVPNGERIVTIEDSAELQLQQEHVIRLESRPPNMEGSGQVTIRDLVRNSLRMRPDRIIVGEVRGAETLDMLQAMNTGHDGSLATVHANSSDDAVYRLLTLASMSEVKIPFEAIKDQINAAIHVIVHLSRFADGSRRVSEVGVVTSTRREEFRLDPVLRFEAHPMDSRGKVPGTSHRYPLPPHIADRIITAGESIPAVFSSGASADDQLGAML</sequence>
<gene>
    <name evidence="3" type="ORF">F4561_000966</name>
</gene>
<dbReference type="InterPro" id="IPR001482">
    <property type="entry name" value="T2SS/T4SS_dom"/>
</dbReference>
<protein>
    <submittedName>
        <fullName evidence="3">Pilus assembly protein CpaF</fullName>
    </submittedName>
</protein>
<dbReference type="InterPro" id="IPR050921">
    <property type="entry name" value="T4SS_GSP_E_ATPase"/>
</dbReference>
<proteinExistence type="inferred from homology"/>
<dbReference type="Gene3D" id="3.30.450.380">
    <property type="match status" value="1"/>
</dbReference>
<dbReference type="GO" id="GO:0016887">
    <property type="term" value="F:ATP hydrolysis activity"/>
    <property type="evidence" value="ECO:0007669"/>
    <property type="project" value="InterPro"/>
</dbReference>